<dbReference type="InterPro" id="IPR036465">
    <property type="entry name" value="vWFA_dom_sf"/>
</dbReference>
<name>A0A7W1XTY0_9BACL</name>
<feature type="non-terminal residue" evidence="1">
    <location>
        <position position="1"/>
    </location>
</feature>
<accession>A0A7W1XTY0</accession>
<proteinExistence type="predicted"/>
<dbReference type="Proteomes" id="UP000538292">
    <property type="component" value="Unassembled WGS sequence"/>
</dbReference>
<sequence>IKPYATKVEEMLTEGPGVFAGGNYDQEKLEAELMKLPSNLTGEKAYQYLVHYLAEDYEPYVKKLDQFDTTYEAGAGPEGTVNQPPEAQQKKTNVVVLLDASGSMVGRVDGYTKMTLAKNAILRFAGSLPEQAHVSLRVYGHEGSNQKKDKEVSCKSTEQVYPLTPFKQDGYLLRYLRVHWPQWDTSYVSRRYFSFSNPFVFQIQECSLYKTPKSKRFSVCKNNMFRS</sequence>
<gene>
    <name evidence="1" type="ORF">H2C83_11955</name>
</gene>
<protein>
    <recommendedName>
        <fullName evidence="3">VWFA domain-containing protein</fullName>
    </recommendedName>
</protein>
<dbReference type="Gene3D" id="3.40.50.410">
    <property type="entry name" value="von Willebrand factor, type A domain"/>
    <property type="match status" value="1"/>
</dbReference>
<dbReference type="AlphaFoldDB" id="A0A7W1XTY0"/>
<keyword evidence="2" id="KW-1185">Reference proteome</keyword>
<comment type="caution">
    <text evidence="1">The sequence shown here is derived from an EMBL/GenBank/DDBJ whole genome shotgun (WGS) entry which is preliminary data.</text>
</comment>
<dbReference type="SUPFAM" id="SSF53300">
    <property type="entry name" value="vWA-like"/>
    <property type="match status" value="1"/>
</dbReference>
<reference evidence="1 2" key="1">
    <citation type="submission" date="2020-07" db="EMBL/GenBank/DDBJ databases">
        <title>Thermoactinomyces phylogeny.</title>
        <authorList>
            <person name="Dunlap C."/>
        </authorList>
    </citation>
    <scope>NUCLEOTIDE SEQUENCE [LARGE SCALE GENOMIC DNA]</scope>
    <source>
        <strain evidence="1 2">AMNI-1</strain>
    </source>
</reference>
<organism evidence="1 2">
    <name type="scientific">Thermoactinomyces mirandus</name>
    <dbReference type="NCBI Taxonomy" id="2756294"/>
    <lineage>
        <taxon>Bacteria</taxon>
        <taxon>Bacillati</taxon>
        <taxon>Bacillota</taxon>
        <taxon>Bacilli</taxon>
        <taxon>Bacillales</taxon>
        <taxon>Thermoactinomycetaceae</taxon>
        <taxon>Thermoactinomyces</taxon>
    </lineage>
</organism>
<dbReference type="EMBL" id="JACEOL010000037">
    <property type="protein sequence ID" value="MBA4603017.1"/>
    <property type="molecule type" value="Genomic_DNA"/>
</dbReference>
<evidence type="ECO:0000313" key="1">
    <source>
        <dbReference type="EMBL" id="MBA4603017.1"/>
    </source>
</evidence>
<evidence type="ECO:0000313" key="2">
    <source>
        <dbReference type="Proteomes" id="UP000538292"/>
    </source>
</evidence>
<evidence type="ECO:0008006" key="3">
    <source>
        <dbReference type="Google" id="ProtNLM"/>
    </source>
</evidence>